<dbReference type="Pfam" id="PF04539">
    <property type="entry name" value="Sigma70_r3"/>
    <property type="match status" value="1"/>
</dbReference>
<keyword evidence="1" id="KW-0805">Transcription regulation</keyword>
<dbReference type="PRINTS" id="PR00046">
    <property type="entry name" value="SIGMA70FCT"/>
</dbReference>
<dbReference type="PANTHER" id="PTHR30385:SF7">
    <property type="entry name" value="RNA POLYMERASE SIGMA FACTOR FLIA"/>
    <property type="match status" value="1"/>
</dbReference>
<dbReference type="NCBIfam" id="TIGR02479">
    <property type="entry name" value="FliA_WhiG"/>
    <property type="match status" value="1"/>
</dbReference>
<dbReference type="InterPro" id="IPR013324">
    <property type="entry name" value="RNA_pol_sigma_r3/r4-like"/>
</dbReference>
<organism evidence="6 7">
    <name type="scientific">Salinibacillus xinjiangensis</name>
    <dbReference type="NCBI Taxonomy" id="1229268"/>
    <lineage>
        <taxon>Bacteria</taxon>
        <taxon>Bacillati</taxon>
        <taxon>Bacillota</taxon>
        <taxon>Bacilli</taxon>
        <taxon>Bacillales</taxon>
        <taxon>Bacillaceae</taxon>
        <taxon>Salinibacillus</taxon>
    </lineage>
</organism>
<dbReference type="PANTHER" id="PTHR30385">
    <property type="entry name" value="SIGMA FACTOR F FLAGELLAR"/>
    <property type="match status" value="1"/>
</dbReference>
<protein>
    <submittedName>
        <fullName evidence="6">FliA/WhiG family RNA polymerase sigma factor</fullName>
    </submittedName>
</protein>
<evidence type="ECO:0000256" key="4">
    <source>
        <dbReference type="ARBA" id="ARBA00023163"/>
    </source>
</evidence>
<evidence type="ECO:0000256" key="2">
    <source>
        <dbReference type="ARBA" id="ARBA00023082"/>
    </source>
</evidence>
<dbReference type="InterPro" id="IPR007624">
    <property type="entry name" value="RNA_pol_sigma70_r3"/>
</dbReference>
<dbReference type="SUPFAM" id="SSF88946">
    <property type="entry name" value="Sigma2 domain of RNA polymerase sigma factors"/>
    <property type="match status" value="1"/>
</dbReference>
<dbReference type="SUPFAM" id="SSF88659">
    <property type="entry name" value="Sigma3 and sigma4 domains of RNA polymerase sigma factors"/>
    <property type="match status" value="2"/>
</dbReference>
<dbReference type="Pfam" id="PF04545">
    <property type="entry name" value="Sigma70_r4"/>
    <property type="match status" value="1"/>
</dbReference>
<gene>
    <name evidence="6" type="ORF">GH754_03420</name>
</gene>
<evidence type="ECO:0000313" key="6">
    <source>
        <dbReference type="EMBL" id="MRG85375.1"/>
    </source>
</evidence>
<dbReference type="Gene3D" id="1.10.1740.10">
    <property type="match status" value="1"/>
</dbReference>
<feature type="domain" description="RNA polymerase sigma-70" evidence="5">
    <location>
        <begin position="221"/>
        <end position="247"/>
    </location>
</feature>
<dbReference type="AlphaFoldDB" id="A0A6G1X399"/>
<keyword evidence="4" id="KW-0804">Transcription</keyword>
<dbReference type="CDD" id="cd06171">
    <property type="entry name" value="Sigma70_r4"/>
    <property type="match status" value="1"/>
</dbReference>
<accession>A0A6G1X399</accession>
<dbReference type="PROSITE" id="PS00716">
    <property type="entry name" value="SIGMA70_2"/>
    <property type="match status" value="1"/>
</dbReference>
<dbReference type="NCBIfam" id="NF005413">
    <property type="entry name" value="PRK06986.1"/>
    <property type="match status" value="1"/>
</dbReference>
<evidence type="ECO:0000259" key="5">
    <source>
        <dbReference type="PROSITE" id="PS00716"/>
    </source>
</evidence>
<dbReference type="InterPro" id="IPR000943">
    <property type="entry name" value="RNA_pol_sigma70"/>
</dbReference>
<name>A0A6G1X399_9BACI</name>
<dbReference type="GO" id="GO:0003899">
    <property type="term" value="F:DNA-directed RNA polymerase activity"/>
    <property type="evidence" value="ECO:0007669"/>
    <property type="project" value="InterPro"/>
</dbReference>
<evidence type="ECO:0000256" key="3">
    <source>
        <dbReference type="ARBA" id="ARBA00023125"/>
    </source>
</evidence>
<dbReference type="InterPro" id="IPR013325">
    <property type="entry name" value="RNA_pol_sigma_r2"/>
</dbReference>
<keyword evidence="7" id="KW-1185">Reference proteome</keyword>
<dbReference type="NCBIfam" id="TIGR02937">
    <property type="entry name" value="sigma70-ECF"/>
    <property type="match status" value="1"/>
</dbReference>
<dbReference type="GO" id="GO:0003677">
    <property type="term" value="F:DNA binding"/>
    <property type="evidence" value="ECO:0007669"/>
    <property type="project" value="UniProtKB-KW"/>
</dbReference>
<dbReference type="Gene3D" id="1.20.140.160">
    <property type="match status" value="1"/>
</dbReference>
<reference evidence="6 7" key="1">
    <citation type="submission" date="2019-11" db="EMBL/GenBank/DDBJ databases">
        <authorList>
            <person name="Li J."/>
        </authorList>
    </citation>
    <scope>NUCLEOTIDE SEQUENCE [LARGE SCALE GENOMIC DNA]</scope>
    <source>
        <strain evidence="6 7">J4</strain>
    </source>
</reference>
<keyword evidence="2" id="KW-0731">Sigma factor</keyword>
<dbReference type="GO" id="GO:0016987">
    <property type="term" value="F:sigma factor activity"/>
    <property type="evidence" value="ECO:0007669"/>
    <property type="project" value="UniProtKB-KW"/>
</dbReference>
<proteinExistence type="predicted"/>
<evidence type="ECO:0000256" key="1">
    <source>
        <dbReference type="ARBA" id="ARBA00023015"/>
    </source>
</evidence>
<dbReference type="InterPro" id="IPR007630">
    <property type="entry name" value="RNA_pol_sigma70_r4"/>
</dbReference>
<comment type="caution">
    <text evidence="6">The sequence shown here is derived from an EMBL/GenBank/DDBJ whole genome shotgun (WGS) entry which is preliminary data.</text>
</comment>
<dbReference type="InterPro" id="IPR007627">
    <property type="entry name" value="RNA_pol_sigma70_r2"/>
</dbReference>
<dbReference type="NCBIfam" id="NF005809">
    <property type="entry name" value="PRK07670.1"/>
    <property type="match status" value="1"/>
</dbReference>
<dbReference type="RefSeq" id="WP_153727332.1">
    <property type="nucleotide sequence ID" value="NZ_WJNH01000002.1"/>
</dbReference>
<evidence type="ECO:0000313" key="7">
    <source>
        <dbReference type="Proteomes" id="UP000480185"/>
    </source>
</evidence>
<dbReference type="InterPro" id="IPR014284">
    <property type="entry name" value="RNA_pol_sigma-70_dom"/>
</dbReference>
<dbReference type="Proteomes" id="UP000480185">
    <property type="component" value="Unassembled WGS sequence"/>
</dbReference>
<dbReference type="InterPro" id="IPR012845">
    <property type="entry name" value="RNA_pol_sigma_FliA_WhiG"/>
</dbReference>
<dbReference type="PIRSF" id="PIRSF000770">
    <property type="entry name" value="RNA_pol_sigma-SigE/K"/>
    <property type="match status" value="1"/>
</dbReference>
<sequence length="257" mass="29236">MRQATPDLQSLWTSWQQKKDQDAGNELVTLYMPLVDYHVKRISANLPKSVSREEVKSLGLMGLMDAINKFDYDRDLKFDTYASFRIRGAIMDGLRKEDWLPRSVRDKAKQIEGVAEQLEQSIGRKPSAEEIAGEMDISSDEVVRTIKDTLFANTLSIEDKAFEGDDQGREGIGYLVPDENAIIPEKQLVDNEKVNELAEAIQGLNEKEQMVVSLFYHEELTLTEIGEVLELSTSRISQIHSRAIFKLRNILTSIEDK</sequence>
<keyword evidence="3" id="KW-0238">DNA-binding</keyword>
<dbReference type="OrthoDB" id="9799825at2"/>
<dbReference type="GO" id="GO:0006352">
    <property type="term" value="P:DNA-templated transcription initiation"/>
    <property type="evidence" value="ECO:0007669"/>
    <property type="project" value="InterPro"/>
</dbReference>
<dbReference type="Pfam" id="PF04542">
    <property type="entry name" value="Sigma70_r2"/>
    <property type="match status" value="1"/>
</dbReference>
<dbReference type="EMBL" id="WJNH01000002">
    <property type="protein sequence ID" value="MRG85375.1"/>
    <property type="molecule type" value="Genomic_DNA"/>
</dbReference>